<evidence type="ECO:0000313" key="3">
    <source>
        <dbReference type="Proteomes" id="UP001139488"/>
    </source>
</evidence>
<evidence type="ECO:0000256" key="1">
    <source>
        <dbReference type="SAM" id="SignalP"/>
    </source>
</evidence>
<dbReference type="AlphaFoldDB" id="A0A9X2AW83"/>
<comment type="caution">
    <text evidence="2">The sequence shown here is derived from an EMBL/GenBank/DDBJ whole genome shotgun (WGS) entry which is preliminary data.</text>
</comment>
<keyword evidence="3" id="KW-1185">Reference proteome</keyword>
<proteinExistence type="predicted"/>
<gene>
    <name evidence="2" type="ORF">LNL84_09750</name>
</gene>
<dbReference type="EMBL" id="JAJNNZ010000006">
    <property type="protein sequence ID" value="MCJ2377110.1"/>
    <property type="molecule type" value="Genomic_DNA"/>
</dbReference>
<keyword evidence="1" id="KW-0732">Signal</keyword>
<protein>
    <recommendedName>
        <fullName evidence="4">Lipoprotein</fullName>
    </recommendedName>
</protein>
<feature type="chain" id="PRO_5040976214" description="Lipoprotein" evidence="1">
    <location>
        <begin position="20"/>
        <end position="83"/>
    </location>
</feature>
<dbReference type="RefSeq" id="WP_244357048.1">
    <property type="nucleotide sequence ID" value="NZ_JAJNNZ010000006.1"/>
</dbReference>
<organism evidence="2 3">
    <name type="scientific">Vibrio gelatinilyticus</name>
    <dbReference type="NCBI Taxonomy" id="2893468"/>
    <lineage>
        <taxon>Bacteria</taxon>
        <taxon>Pseudomonadati</taxon>
        <taxon>Pseudomonadota</taxon>
        <taxon>Gammaproteobacteria</taxon>
        <taxon>Vibrionales</taxon>
        <taxon>Vibrionaceae</taxon>
        <taxon>Vibrio</taxon>
    </lineage>
</organism>
<accession>A0A9X2AW83</accession>
<dbReference type="Proteomes" id="UP001139488">
    <property type="component" value="Unassembled WGS sequence"/>
</dbReference>
<evidence type="ECO:0008006" key="4">
    <source>
        <dbReference type="Google" id="ProtNLM"/>
    </source>
</evidence>
<dbReference type="PROSITE" id="PS51257">
    <property type="entry name" value="PROKAR_LIPOPROTEIN"/>
    <property type="match status" value="1"/>
</dbReference>
<feature type="signal peptide" evidence="1">
    <location>
        <begin position="1"/>
        <end position="19"/>
    </location>
</feature>
<evidence type="ECO:0000313" key="2">
    <source>
        <dbReference type="EMBL" id="MCJ2377110.1"/>
    </source>
</evidence>
<sequence>MKLQILAMFILGSLMFGCANDKPLGYSVATLKHEQTYDHNATTNNKDVVPTGTGTKMQQAYDVYTGENAYSGENVVGGMSTSF</sequence>
<name>A0A9X2AW83_9VIBR</name>
<reference evidence="2" key="1">
    <citation type="submission" date="2021-11" db="EMBL/GenBank/DDBJ databases">
        <title>Vibrio ZSDE26 sp. nov. and Vibrio ZSDZ34 sp. nov., isolated from coastal seawater in Qingdao.</title>
        <authorList>
            <person name="Zhang P."/>
        </authorList>
    </citation>
    <scope>NUCLEOTIDE SEQUENCE</scope>
    <source>
        <strain evidence="2">ZSDZ34</strain>
    </source>
</reference>